<dbReference type="Pfam" id="PF00857">
    <property type="entry name" value="Isochorismatase"/>
    <property type="match status" value="1"/>
</dbReference>
<dbReference type="SUPFAM" id="SSF52499">
    <property type="entry name" value="Isochorismatase-like hydrolases"/>
    <property type="match status" value="1"/>
</dbReference>
<organism evidence="4 5">
    <name type="scientific">Athelia psychrophila</name>
    <dbReference type="NCBI Taxonomy" id="1759441"/>
    <lineage>
        <taxon>Eukaryota</taxon>
        <taxon>Fungi</taxon>
        <taxon>Dikarya</taxon>
        <taxon>Basidiomycota</taxon>
        <taxon>Agaricomycotina</taxon>
        <taxon>Agaricomycetes</taxon>
        <taxon>Agaricomycetidae</taxon>
        <taxon>Atheliales</taxon>
        <taxon>Atheliaceae</taxon>
        <taxon>Athelia</taxon>
    </lineage>
</organism>
<evidence type="ECO:0000313" key="5">
    <source>
        <dbReference type="Proteomes" id="UP000076532"/>
    </source>
</evidence>
<dbReference type="STRING" id="436010.A0A166FV90"/>
<keyword evidence="5" id="KW-1185">Reference proteome</keyword>
<gene>
    <name evidence="4" type="ORF">FIBSPDRAFT_865197</name>
</gene>
<evidence type="ECO:0000259" key="3">
    <source>
        <dbReference type="Pfam" id="PF00857"/>
    </source>
</evidence>
<dbReference type="PANTHER" id="PTHR43540">
    <property type="entry name" value="PEROXYUREIDOACRYLATE/UREIDOACRYLATE AMIDOHYDROLASE-RELATED"/>
    <property type="match status" value="1"/>
</dbReference>
<name>A0A166FV90_9AGAM</name>
<evidence type="ECO:0000256" key="1">
    <source>
        <dbReference type="ARBA" id="ARBA00006336"/>
    </source>
</evidence>
<comment type="similarity">
    <text evidence="1">Belongs to the isochorismatase family.</text>
</comment>
<reference evidence="4 5" key="1">
    <citation type="journal article" date="2016" name="Mol. Biol. Evol.">
        <title>Comparative Genomics of Early-Diverging Mushroom-Forming Fungi Provides Insights into the Origins of Lignocellulose Decay Capabilities.</title>
        <authorList>
            <person name="Nagy L.G."/>
            <person name="Riley R."/>
            <person name="Tritt A."/>
            <person name="Adam C."/>
            <person name="Daum C."/>
            <person name="Floudas D."/>
            <person name="Sun H."/>
            <person name="Yadav J.S."/>
            <person name="Pangilinan J."/>
            <person name="Larsson K.H."/>
            <person name="Matsuura K."/>
            <person name="Barry K."/>
            <person name="Labutti K."/>
            <person name="Kuo R."/>
            <person name="Ohm R.A."/>
            <person name="Bhattacharya S.S."/>
            <person name="Shirouzu T."/>
            <person name="Yoshinaga Y."/>
            <person name="Martin F.M."/>
            <person name="Grigoriev I.V."/>
            <person name="Hibbett D.S."/>
        </authorList>
    </citation>
    <scope>NUCLEOTIDE SEQUENCE [LARGE SCALE GENOMIC DNA]</scope>
    <source>
        <strain evidence="4 5">CBS 109695</strain>
    </source>
</reference>
<dbReference type="EMBL" id="KV417585">
    <property type="protein sequence ID" value="KZP17200.1"/>
    <property type="molecule type" value="Genomic_DNA"/>
</dbReference>
<dbReference type="GO" id="GO:0016787">
    <property type="term" value="F:hydrolase activity"/>
    <property type="evidence" value="ECO:0007669"/>
    <property type="project" value="UniProtKB-KW"/>
</dbReference>
<dbReference type="InterPro" id="IPR036380">
    <property type="entry name" value="Isochorismatase-like_sf"/>
</dbReference>
<dbReference type="PANTHER" id="PTHR43540:SF1">
    <property type="entry name" value="ISOCHORISMATASE HYDROLASE"/>
    <property type="match status" value="1"/>
</dbReference>
<dbReference type="InterPro" id="IPR050272">
    <property type="entry name" value="Isochorismatase-like_hydrls"/>
</dbReference>
<dbReference type="Proteomes" id="UP000076532">
    <property type="component" value="Unassembled WGS sequence"/>
</dbReference>
<protein>
    <submittedName>
        <fullName evidence="4">Isochorismatase hydrolase</fullName>
    </submittedName>
</protein>
<evidence type="ECO:0000313" key="4">
    <source>
        <dbReference type="EMBL" id="KZP17200.1"/>
    </source>
</evidence>
<evidence type="ECO:0000256" key="2">
    <source>
        <dbReference type="ARBA" id="ARBA00022801"/>
    </source>
</evidence>
<feature type="domain" description="Isochorismatase-like" evidence="3">
    <location>
        <begin position="92"/>
        <end position="190"/>
    </location>
</feature>
<dbReference type="AlphaFoldDB" id="A0A166FV90"/>
<dbReference type="InterPro" id="IPR000868">
    <property type="entry name" value="Isochorismatase-like_dom"/>
</dbReference>
<dbReference type="OrthoDB" id="1739143at2759"/>
<proteinExistence type="inferred from homology"/>
<keyword evidence="2 4" id="KW-0378">Hydrolase</keyword>
<sequence length="199" mass="21595">MPEPAKAAYLAAVTALLTTFRASISARTAAGLPPPLIVHSIVPFGLNQNAFASPNSKTTHWVAAMFPDKQLPTNLPPQMASLEVRSDFGVPSALKPEGTPWPSGNEILVHRLRPSALQDSDLPAYLRARDIKHIVICGLTTAGTVLGTARQAADNDYHVILPDEANWDDEEEVHRFLFDRVLGRHADCVKVADVQALFS</sequence>
<dbReference type="Gene3D" id="3.40.50.850">
    <property type="entry name" value="Isochorismatase-like"/>
    <property type="match status" value="1"/>
</dbReference>
<accession>A0A166FV90</accession>